<keyword evidence="3" id="KW-1133">Transmembrane helix</keyword>
<reference evidence="4" key="2">
    <citation type="submission" date="2025-09" db="UniProtKB">
        <authorList>
            <consortium name="Ensembl"/>
        </authorList>
    </citation>
    <scope>IDENTIFICATION</scope>
</reference>
<feature type="coiled-coil region" evidence="1">
    <location>
        <begin position="121"/>
        <end position="155"/>
    </location>
</feature>
<feature type="coiled-coil region" evidence="1">
    <location>
        <begin position="4706"/>
        <end position="4747"/>
    </location>
</feature>
<dbReference type="Ensembl" id="ENSSMRT00000006057.1">
    <property type="protein sequence ID" value="ENSSMRP00000005146.1"/>
    <property type="gene ID" value="ENSSMRG00000004220.1"/>
</dbReference>
<dbReference type="GO" id="GO:0005794">
    <property type="term" value="C:Golgi apparatus"/>
    <property type="evidence" value="ECO:0007669"/>
    <property type="project" value="InterPro"/>
</dbReference>
<evidence type="ECO:0000256" key="1">
    <source>
        <dbReference type="SAM" id="Coils"/>
    </source>
</evidence>
<keyword evidence="5" id="KW-1185">Reference proteome</keyword>
<evidence type="ECO:0000313" key="5">
    <source>
        <dbReference type="Proteomes" id="UP000694421"/>
    </source>
</evidence>
<feature type="coiled-coil region" evidence="1">
    <location>
        <begin position="1598"/>
        <end position="1692"/>
    </location>
</feature>
<feature type="coiled-coil region" evidence="1">
    <location>
        <begin position="1479"/>
        <end position="1513"/>
    </location>
</feature>
<feature type="coiled-coil region" evidence="1">
    <location>
        <begin position="2976"/>
        <end position="3024"/>
    </location>
</feature>
<feature type="region of interest" description="Disordered" evidence="2">
    <location>
        <begin position="4671"/>
        <end position="4690"/>
    </location>
</feature>
<feature type="compositionally biased region" description="Basic and acidic residues" evidence="2">
    <location>
        <begin position="103"/>
        <end position="117"/>
    </location>
</feature>
<feature type="transmembrane region" description="Helical" evidence="3">
    <location>
        <begin position="4826"/>
        <end position="4846"/>
    </location>
</feature>
<keyword evidence="3" id="KW-0472">Membrane</keyword>
<feature type="coiled-coil region" evidence="1">
    <location>
        <begin position="299"/>
        <end position="625"/>
    </location>
</feature>
<name>A0A8D0BAC9_SALMN</name>
<evidence type="ECO:0000256" key="2">
    <source>
        <dbReference type="SAM" id="MobiDB-lite"/>
    </source>
</evidence>
<feature type="region of interest" description="Disordered" evidence="2">
    <location>
        <begin position="96"/>
        <end position="121"/>
    </location>
</feature>
<feature type="coiled-coil region" evidence="1">
    <location>
        <begin position="2311"/>
        <end position="2380"/>
    </location>
</feature>
<proteinExistence type="predicted"/>
<evidence type="ECO:0000256" key="3">
    <source>
        <dbReference type="SAM" id="Phobius"/>
    </source>
</evidence>
<dbReference type="PANTHER" id="PTHR18887">
    <property type="entry name" value="GOLGI-ASSOCIATED PROTEIN GCP360-RELATED"/>
    <property type="match status" value="1"/>
</dbReference>
<keyword evidence="1" id="KW-0175">Coiled coil</keyword>
<feature type="coiled-coil region" evidence="1">
    <location>
        <begin position="870"/>
        <end position="1031"/>
    </location>
</feature>
<feature type="coiled-coil region" evidence="1">
    <location>
        <begin position="2508"/>
        <end position="2736"/>
    </location>
</feature>
<dbReference type="Gene3D" id="1.10.287.1490">
    <property type="match status" value="1"/>
</dbReference>
<feature type="coiled-coil region" evidence="1">
    <location>
        <begin position="4590"/>
        <end position="4617"/>
    </location>
</feature>
<evidence type="ECO:0008006" key="6">
    <source>
        <dbReference type="Google" id="ProtNLM"/>
    </source>
</evidence>
<sequence length="4847" mass="562466">MWKWASGDDSASKSGVHGISQTASMSVADLTEQLAQTEQLVAQLKELVKEKDNELRSKEQQLKDEKEATEAKISKLKLQNKAKVASLTSQLEELKQISGARTQEGKPEQKRGCRDGDQENAAASRGKILLLKKKVEELETQNAQRNKELQKKIAELDAAHRRGVEMDAMLAEKQKKIDEKEAYIIDLQLACGATHDAKEVLVCNSELKNQLSTKEASLQSMQLLVQNLTKKVGDSEERCSLLQEQIENLKNIHSKERERFQEREAMYTQNIRMFQDIIQEKEKELIGLAQKHEQELFKLAAKSDASADLEQLLKALKQKLHEKEEVMLGRTQVIVMLQQELDAKDQQFKEVNEHLNRLQSEKDNLQSKLDAEKHVMRAQLRDMVEKHEIEMKKIKEKHNADMHEIQEKHETELLEKNQTLLQLQKQLDKLSSKASSDLEQAFDIDAVIKQKLEQLEAQVKLKTEDASKSEAKFLKMKAWSKSRIRQLEEELKNVTSLNSNVTALHDRISELQQEKEDLQSTLQTFSELKTQNEELLRKLELYEEQQRKLQADLEQVTKRAASQASESGSVDELQSQLLEWQEIVTESEDSHNQIREEKSVMALRMAQIEEEREAIVSGQQELEEELATGQGIGRMQPERRKAAETSQKLQEDYGFDGKQCYEDLNITMDSASTEGENMGGWWPEYTSPGSGLQTVVEELELERNQLQEQIIFLEERCRDLEDRMQLQGRMEALQNENDRLQSQLTTLRNQQARDAEKHQVLVSNLNEQLKRLNERNTLLETLVSEKDQKLSSAEEKLERIEDMRNSLQDKDLLNKELNEKFSQTEQKLEDAMKKCSIYGTECAEQKVIISDLTEKVGAFKEKTVKQDAVIESMRLELDQTNEELDRLNVSHLEERSQLIQDLQRREREIDNLREVLAEKDKEISSLSSTMTEYSEQVNILKCQVKCKEDEIQEMEEALCKAVREAQLLKDVQTADMKDASAELSRLSEQLSMLESELVKVKTENETKTKENEDLIRQIKENNQTIKDFNSELKSRDVAYSNKLTECEAQIKLLKEQTGKSAEKWQEMEMKYKEERDNLKSQLDEHISAKEKLNALLKEKENKEQSFVNELKSVKDLYNKLMVENAKKDEDLANLSRQFADHTEHLEIAKKSLEEKAEIIISLKDKLKVVEEEKEKEKLQLVAELNSKEMQWNDVNNELHEKQEIIIKMETEGQANILINKQLQTAFEQKEKHFVDQLKVNEDLRNEVHTMEKEKQQLISENESLSKLLDVKECELLKRSQSIAEMENKICVSAREQQEMLSDLSHEKETLRSRIEELLGLVKEKENSVSEQLLEKERECSILADQLSQSREMIKQLQEEIQSTGIKLQKAKEKELEKEAMLSKQGEEYNKIVQQLRQAEEKISSLQKQVEETEKDLILKSKFLEEKNKHNDVLIKQVEEKQVNVIVLEKQIEKFQGDSIQLLHQIETKNSALLSQGQEFDVLRSQIAKKTEECAALNDQVVLLAKEIDVLKDEKDSALTTCNAKSTECATFQLELRQQQSEIVSVKHEAHMLRLENEKLRKDINTANATLMKKCEGVIPTNAHVSDQGYDMLTIMGQIDTLVTELKTLKIRYQEKESLLSQREALIQQMKENKDAGEKQYLQMISDLQNQVQVLDSEAGQLRQEVQDKGSELKKLNQELKLLKDKSEESHLLRVQLSENMEIISDLQCQLKNVTESTELLNKAISDKDNFLKQKEEECLNLQACISESSCKQQNQIKLLIAEVEELKAAVLEKELVVNNTSVLNDKLNAELQDKQYECETLKKQTNDAEELNLSLKKEISEQKKLINDISQALAEKDVCLSENDNLMKKLSEELKSSEEKINKFTQEIQQLKELAQEKEDAFLSLQDQFSAKYEERNDLRAALSKKEDFVAELLNTLNQKDISLQLAENNARALTNEIELLREELEKSTAALKNLLQEKDENIMISQEKINSLVVEVESAKADYQKASEQIDLWKQNIQQREKGLQVAQEKCNEQAKHIEYLNSEITLINHKSSQEFDSLKTTIEKLEQQVDSLIKEKVILQENCEKLSVENKGLQRLHEKLEASENESRMHQQAFILQLENEREQLQMQVSVKCEEIGELKFKVEKLEQSLLESENRWVMEHDRAVKENEVNLEQINSLETKMKSKDVQIESLLQEQEVIKKELDKYMSTLLDSCYFIRGSDSDSGQQVTESVTMLEKFSALIDSILSKQNEAMALQQTLLEKEEKVCCLTNQLKSMQSQKEGKELLPDEFEKVENTNQFEIDILSTELNATKETLPNQQSVCEQRNTTLTDMTRQITFLQEKSDKLEKEFESSCKTLNIKCQKVTKLKEELKHKKQMIENLTSQTKQQKDLISSLTQQLKEKDCSVSQVMESMSNEMIKFSEEKNVLANKLQELEVIRSSMTEETNKLSQQVEECKKELEQNQLTLASKNATIKELLSEKEQINSTCEKISLEKENLKKKLQASLIVRKDLLQKLGKLEKRNQENIESEFNKTQVLLEQIDRLEKQVKNAEARNKDIESQLEGLKEQLREKDAKISDLNEMLCSKALYVEQLQKDVTEFKDTIAEQKRLSEKNLMYVQEKDSVLSQMQSALNEKERMYEEERSELLSTIENLKVEIANREETLKEMNKSEAILNTEGCYSDSEHPSSSGIPVNQLQKDKEILQKKLKALLIARKENTETIQKQKEEHANLQENFEKLKEDIKVIKMEHEALQENHQRKCQEFDSTLSHLYSLQKKMETYPALCCENVKLKTLDIRDLNIKAHIIVEEFEKIVSSMAVKESAVVKLHNNCTRLTEENEKFKEQLTEKSLELDRKEEEVVKLKIFFEQLEQQYKKDKDNMLMEQDKLQQQLELSENELVDLKAKIDSVNKEKDILSEKSEEDRLVSLKEIENLNFVLQRADRQISEKDEEIKYLQNSLKELEGKFDHGKEIMKEVAQFQQSLLESQEETKHFKTVLERMRQEREEFISNLTKSNTELINMKEELRQTSEENKQLLMELNLLREKVAPLSNVCKDVVLCAKDEGKNTEIVGQENRVHGADISSPLQDAFHTERVALKETTNDQDQPLTEVMQEQMAKSINGGSYQSQQHKYDTEEKIRERLQRKLQAALISRREALRENKILKEQIELLMLENKELADKSNTFEHLVSELNTEKQELNARIHTEETLKTENTRLLIEIENLTAACESLKATMETIVQEKEAFSFQLNSLKDSQTVELTGWKAKHSELKQEYESLLQAYENISNKIAEMRQVIDITRREKQEALHRVNEKESDKRELKELLQKAADENKQLKDQLKELVESQKVEILKLEAEAENQASEYKLCLGGHQKNIEEATIQNKKLTEENKQLKEYLESLKHTLEETQRENQDFSNDFSSSKSALRELRAQLGLDKVNVQSNINDSLSGRESLLVHIELLREGILEKEKSILNLNEENKIMSERLKDAEESLCQNKSSLFKLEDDCKSLNHKVVTLGEKIKILEDDKCLLQEELENVQETAYKVKNERECLETELLNYIKKLDRTTDSLKAAQVENSLLVQQLEHLKREKCNTIREKEDQQLHLIKVFEEKMKSAQKDSKGAKNKTKELQELLKEKQQEINQLQKDSIKYQEIILDFEKSEKLSQSKDEKYQSYINNAEEKLTKSNEEIQKLMEKLSLQNSLLEECKAKIEYLEKEKLNIKKELETKENQMENQRREYECQLEFSLQQLKRACQKDWLDLEIKYHGLQSEKERMLDEYHQLREEIDLTKTQNKNLQTELNDALAKLAAFAKCMSSLQNDRDRVIDEMKTWETQFKEAIEMKQQQLEAGNNTISTLREEIKAQMSQIQELKLKNSMLKEPESVMQASVSFNELDRLKAENVSLQNMQLKLASTLQSKEASLETLIKEKKYLNDLIKNNINIDKEMKELKCGLTEKEQEKQQLLLEKCEIQAELEKQVAMFDQMKILLNRKDAEISLLISSKDTELSGYLAQIQTEHRQQITEYDQQIEGFQVAKKQSDEVLQKVKDELKTLQTKADRAVQDRADFASELDALKKAISSLQNDRDSLLSKLKNIEDGHRLVLCEKERLIADSANENATLKKDLRKFLNQIDDLHSENAMLTAQLIKYREDLNHILSLKDNQLKELLTQKLETIKNLELEKLELQKTLKEMEQAEKVLEESLTSLRLENAKLTSKSRDLEIVIASINKERLASELKEKFANQKAENLEQKKELDVNHSPEEEIEKRLQEFQQTVGKASEEVEDKYCKTSSALEQAELLENEATKSSPKTLPEVQFQNKELKSQLESFRKAMTALQDDRERLIENFKVFHSKYTSELRYEKGRADRLETALRDFKANICEVLKESTLLNQALLDAKDKITVEQLMEELKNLCKLLNTQNIEICRLSSECENYAQQVDAFSKAMGSLQDNRDRLLQELCKLRVAHEAKQGTSLMPMTSDRISEISSLKHTLESLQMDRDRLVKEGADFATDQISKLKAQVCDLERDLQETKVFQDEAERERTSCQNELDGLRMEKNTLLVESQALQNQFQTTLTGKEQQLAELQRLHHKMVSQGSISSDTNYPTKALEAVALVGRTDFPDHVNHLIAERNQLQHELQRCLQELHQKELRFQKINSKVMQSVEENALLSAQLKTVSQTLRDNQLRYTDLQHRYLRLEREYHTQAASIQGSTQSEAQAEVPPGAPQERAAVVFEMDNVEVGELRKRLAEMELQYDSAQQTVSQLMEALSEERNRRQAVEEALDHSEGHIKRLEMSSFRSIPSEYTVQVESDEEREALIINASEHMIVRKVKGGTLSFKRWIRGRSLYCSKLLTSRAKSRYLFLSYLVMLHLLFFLCLTGII</sequence>
<feature type="coiled-coil region" evidence="1">
    <location>
        <begin position="4202"/>
        <end position="4250"/>
    </location>
</feature>
<dbReference type="Proteomes" id="UP000694421">
    <property type="component" value="Unplaced"/>
</dbReference>
<feature type="coiled-coil region" evidence="1">
    <location>
        <begin position="2804"/>
        <end position="2944"/>
    </location>
</feature>
<feature type="coiled-coil region" evidence="1">
    <location>
        <begin position="3103"/>
        <end position="3390"/>
    </location>
</feature>
<dbReference type="OMA" id="SEQMKVM"/>
<reference evidence="4" key="1">
    <citation type="submission" date="2025-08" db="UniProtKB">
        <authorList>
            <consortium name="Ensembl"/>
        </authorList>
    </citation>
    <scope>IDENTIFICATION</scope>
</reference>
<feature type="coiled-coil region" evidence="1">
    <location>
        <begin position="4502"/>
        <end position="4536"/>
    </location>
</feature>
<feature type="coiled-coil region" evidence="1">
    <location>
        <begin position="4006"/>
        <end position="4178"/>
    </location>
</feature>
<feature type="coiled-coil region" evidence="1">
    <location>
        <begin position="1061"/>
        <end position="1190"/>
    </location>
</feature>
<feature type="coiled-coil region" evidence="1">
    <location>
        <begin position="4287"/>
        <end position="4314"/>
    </location>
</feature>
<keyword evidence="3" id="KW-0812">Transmembrane</keyword>
<feature type="coiled-coil region" evidence="1">
    <location>
        <begin position="1240"/>
        <end position="1415"/>
    </location>
</feature>
<feature type="coiled-coil region" evidence="1">
    <location>
        <begin position="689"/>
        <end position="834"/>
    </location>
</feature>
<dbReference type="PANTHER" id="PTHR18887:SF4">
    <property type="entry name" value="GOLGIN SUBFAMILY B MEMBER 1-LIKE"/>
    <property type="match status" value="1"/>
</dbReference>
<protein>
    <recommendedName>
        <fullName evidence="6">Golgin subfamily B member 1-like</fullName>
    </recommendedName>
</protein>
<accession>A0A8D0BAC9</accession>
<evidence type="ECO:0000313" key="4">
    <source>
        <dbReference type="Ensembl" id="ENSSMRP00000005146.1"/>
    </source>
</evidence>
<feature type="coiled-coil region" evidence="1">
    <location>
        <begin position="2413"/>
        <end position="2482"/>
    </location>
</feature>
<dbReference type="GeneTree" id="ENSGT00730000111007"/>
<feature type="coiled-coil region" evidence="1">
    <location>
        <begin position="1784"/>
        <end position="1997"/>
    </location>
</feature>
<feature type="coiled-coil region" evidence="1">
    <location>
        <begin position="3430"/>
        <end position="3464"/>
    </location>
</feature>
<feature type="coiled-coil region" evidence="1">
    <location>
        <begin position="204"/>
        <end position="259"/>
    </location>
</feature>
<dbReference type="InterPro" id="IPR026202">
    <property type="entry name" value="GOLGB1"/>
</dbReference>
<organism evidence="4 5">
    <name type="scientific">Salvator merianae</name>
    <name type="common">Argentine black and white tegu</name>
    <name type="synonym">Tupinambis merianae</name>
    <dbReference type="NCBI Taxonomy" id="96440"/>
    <lineage>
        <taxon>Eukaryota</taxon>
        <taxon>Metazoa</taxon>
        <taxon>Chordata</taxon>
        <taxon>Craniata</taxon>
        <taxon>Vertebrata</taxon>
        <taxon>Euteleostomi</taxon>
        <taxon>Lepidosauria</taxon>
        <taxon>Squamata</taxon>
        <taxon>Bifurcata</taxon>
        <taxon>Unidentata</taxon>
        <taxon>Episquamata</taxon>
        <taxon>Laterata</taxon>
        <taxon>Teiioidea</taxon>
        <taxon>Teiidae</taxon>
        <taxon>Salvator</taxon>
    </lineage>
</organism>
<feature type="coiled-coil region" evidence="1">
    <location>
        <begin position="3507"/>
        <end position="3845"/>
    </location>
</feature>
<feature type="coiled-coil region" evidence="1">
    <location>
        <begin position="27"/>
        <end position="79"/>
    </location>
</feature>
<feature type="coiled-coil region" evidence="1">
    <location>
        <begin position="2030"/>
        <end position="2191"/>
    </location>
</feature>
<feature type="compositionally biased region" description="Polar residues" evidence="2">
    <location>
        <begin position="4671"/>
        <end position="4682"/>
    </location>
</feature>